<feature type="compositionally biased region" description="Low complexity" evidence="1">
    <location>
        <begin position="854"/>
        <end position="873"/>
    </location>
</feature>
<protein>
    <recommendedName>
        <fullName evidence="5">Kelch motif-containing protein</fullName>
    </recommendedName>
</protein>
<feature type="compositionally biased region" description="Polar residues" evidence="1">
    <location>
        <begin position="730"/>
        <end position="740"/>
    </location>
</feature>
<dbReference type="OrthoDB" id="2441440at2759"/>
<organism evidence="3 4">
    <name type="scientific">Lunasporangiospora selenospora</name>
    <dbReference type="NCBI Taxonomy" id="979761"/>
    <lineage>
        <taxon>Eukaryota</taxon>
        <taxon>Fungi</taxon>
        <taxon>Fungi incertae sedis</taxon>
        <taxon>Mucoromycota</taxon>
        <taxon>Mortierellomycotina</taxon>
        <taxon>Mortierellomycetes</taxon>
        <taxon>Mortierellales</taxon>
        <taxon>Mortierellaceae</taxon>
        <taxon>Lunasporangiospora</taxon>
    </lineage>
</organism>
<feature type="compositionally biased region" description="Low complexity" evidence="1">
    <location>
        <begin position="628"/>
        <end position="644"/>
    </location>
</feature>
<keyword evidence="2" id="KW-0812">Transmembrane</keyword>
<keyword evidence="4" id="KW-1185">Reference proteome</keyword>
<dbReference type="InterPro" id="IPR015915">
    <property type="entry name" value="Kelch-typ_b-propeller"/>
</dbReference>
<dbReference type="AlphaFoldDB" id="A0A9P6FYN4"/>
<dbReference type="EMBL" id="JAABOA010000663">
    <property type="protein sequence ID" value="KAF9583561.1"/>
    <property type="molecule type" value="Genomic_DNA"/>
</dbReference>
<comment type="caution">
    <text evidence="3">The sequence shown here is derived from an EMBL/GenBank/DDBJ whole genome shotgun (WGS) entry which is preliminary data.</text>
</comment>
<sequence length="1043" mass="110061">MKRQEEHESEPSVLSVESHKLRTSCRSRRTSALLLSILLSILATTTTLVAAQGSPSSESQHARRGHSTTVVKDNLYFIGGQQGAASNSEAVRFVTSLDLETALLTDVPLQPTIYNHVAPRNWTDPIIPLFFGQSQGGAAAPSAQWVDVSSGQPPASNSANITSLPARTEHSVAQVRDQLWILGGRTLTANPTANPAALPDSPMYQHSLQGWSTKLRAQSLPRYGHASIAFGADNSLILTCFGISTSATAAIANVAGGLESECVYLSIPKLAPAPNSNAAMTTIPFVAAQLEWTNPVDAIKNGRVGHTLVTGLPNRRILYMFGGSNAARTEFYQDVYMLNTTQLPLIRITKLPSSFSTVSDKSAIPSGRTEHSAITVGAQSGVMVVYGGYGAQNEMASPAIPYYFNMATNVWIDSATFVKMYIAQQTVIVSHVSVIVIVTVIIGGVALLGGAVGWFVYTGAKKAQQARQEEEARKNGGGSSGEGSPTDLGAGSGNAGSRFQDHKGAGSVYPEASMEDHSMSHGPFKSTSSLIQPDEFGNKHSSSSSSYTPRSKNMKPWISGGNSIKSSGEPHSPDATTLNENGSMHGYVSSSSSSGRQNQQYSLQKTNSSASSVHHRGLQIRNADDSASDSASAAAAGGATGAAVAGQEPYYNTRDLCLDDDDDDSSITVSVASEGSSAFQSSYYSNSSPWNGPVRMSSDLAPPNPRFSRGAIPQAHRQLVGGGGGGAYSWETSSPGGSVSSRDDSETHQRRSVNSMQWVSFDPYELSGARPESFVYEPRSNLTVRNTNSMYSSHRISHLATSVQRNTSITSDGTTTTDDSWSNNFVKTEGRRISTALAARQQRRSMRNSQDSQLSASLAGTYSSSSNGSTGDLSLRHQRGSVSGPSSGAIAKPNVAKLASSSPGQQQRFGPRMVVPGNSSSSGVDMAEMSASGMLLSNQSELDEAAIARLSVGSGLGLDFSGFGTEPYYTQPNNNSHTAGSGASSNPVATGSGTNGYQTRRTSMLNPNYNGKSGTHPGSRRGSTNIILKMPPPPKHGNQQQQQ</sequence>
<name>A0A9P6FYN4_9FUNG</name>
<evidence type="ECO:0000256" key="2">
    <source>
        <dbReference type="SAM" id="Phobius"/>
    </source>
</evidence>
<feature type="compositionally biased region" description="Polar residues" evidence="1">
    <location>
        <begin position="899"/>
        <end position="908"/>
    </location>
</feature>
<dbReference type="Gene3D" id="2.120.10.80">
    <property type="entry name" value="Kelch-type beta propeller"/>
    <property type="match status" value="2"/>
</dbReference>
<feature type="region of interest" description="Disordered" evidence="1">
    <location>
        <begin position="1"/>
        <end position="21"/>
    </location>
</feature>
<gene>
    <name evidence="3" type="ORF">BGW38_009176</name>
</gene>
<feature type="region of interest" description="Disordered" evidence="1">
    <location>
        <begin position="467"/>
        <end position="644"/>
    </location>
</feature>
<feature type="region of interest" description="Disordered" evidence="1">
    <location>
        <begin position="719"/>
        <end position="753"/>
    </location>
</feature>
<feature type="transmembrane region" description="Helical" evidence="2">
    <location>
        <begin position="402"/>
        <end position="422"/>
    </location>
</feature>
<feature type="transmembrane region" description="Helical" evidence="2">
    <location>
        <begin position="32"/>
        <end position="51"/>
    </location>
</feature>
<feature type="region of interest" description="Disordered" evidence="1">
    <location>
        <begin position="838"/>
        <end position="925"/>
    </location>
</feature>
<evidence type="ECO:0008006" key="5">
    <source>
        <dbReference type="Google" id="ProtNLM"/>
    </source>
</evidence>
<feature type="compositionally biased region" description="Polar residues" evidence="1">
    <location>
        <begin position="969"/>
        <end position="1013"/>
    </location>
</feature>
<dbReference type="SUPFAM" id="SSF117281">
    <property type="entry name" value="Kelch motif"/>
    <property type="match status" value="1"/>
</dbReference>
<feature type="compositionally biased region" description="Polar residues" evidence="1">
    <location>
        <begin position="595"/>
        <end position="612"/>
    </location>
</feature>
<evidence type="ECO:0000313" key="4">
    <source>
        <dbReference type="Proteomes" id="UP000780801"/>
    </source>
</evidence>
<evidence type="ECO:0000256" key="1">
    <source>
        <dbReference type="SAM" id="MobiDB-lite"/>
    </source>
</evidence>
<accession>A0A9P6FYN4</accession>
<feature type="transmembrane region" description="Helical" evidence="2">
    <location>
        <begin position="434"/>
        <end position="457"/>
    </location>
</feature>
<evidence type="ECO:0000313" key="3">
    <source>
        <dbReference type="EMBL" id="KAF9583561.1"/>
    </source>
</evidence>
<keyword evidence="2" id="KW-0472">Membrane</keyword>
<dbReference type="PANTHER" id="PTHR23244">
    <property type="entry name" value="KELCH REPEAT DOMAIN"/>
    <property type="match status" value="1"/>
</dbReference>
<proteinExistence type="predicted"/>
<feature type="region of interest" description="Disordered" evidence="1">
    <location>
        <begin position="969"/>
        <end position="1043"/>
    </location>
</feature>
<reference evidence="3" key="1">
    <citation type="journal article" date="2020" name="Fungal Divers.">
        <title>Resolving the Mortierellaceae phylogeny through synthesis of multi-gene phylogenetics and phylogenomics.</title>
        <authorList>
            <person name="Vandepol N."/>
            <person name="Liber J."/>
            <person name="Desiro A."/>
            <person name="Na H."/>
            <person name="Kennedy M."/>
            <person name="Barry K."/>
            <person name="Grigoriev I.V."/>
            <person name="Miller A.N."/>
            <person name="O'Donnell K."/>
            <person name="Stajich J.E."/>
            <person name="Bonito G."/>
        </authorList>
    </citation>
    <scope>NUCLEOTIDE SEQUENCE</scope>
    <source>
        <strain evidence="3">KOD1015</strain>
    </source>
</reference>
<dbReference type="Proteomes" id="UP000780801">
    <property type="component" value="Unassembled WGS sequence"/>
</dbReference>
<feature type="compositionally biased region" description="Basic and acidic residues" evidence="1">
    <location>
        <begin position="1"/>
        <end position="10"/>
    </location>
</feature>
<keyword evidence="2" id="KW-1133">Transmembrane helix</keyword>